<dbReference type="HOGENOM" id="CLU_060275_1_0_12"/>
<dbReference type="Gene3D" id="3.40.50.150">
    <property type="entry name" value="Vaccinia Virus protein VP39"/>
    <property type="match status" value="1"/>
</dbReference>
<dbReference type="RefSeq" id="WP_015706995.1">
    <property type="nucleotide sequence ID" value="NC_015578.1"/>
</dbReference>
<sequence>MTGNETKNLDWNDAWMDAQRLNIDSGHGGECWHSWENKEAAKEYFQHSLHSYAAKERIADLCSQVRPESRVLDIGAGPGNIAIPIARIAKQLTAVEPAPGMAAIFQDQLSMENIDNIQLINKKWDDVDTEELRPSYDLSFASFSMGMIDLKASIEKMMEVTLGTIVIFWHAGIQSWDRESMELWPLLHGKPYYPVPESNIIFNLLYSMGIYPDIKVLRHNRKIVYNSFEAALEAYAGRYDAKDPEKRRVLEKYLKDKLYQADGKRMLFTTDVGMRLSWPMAQATVRRFD</sequence>
<dbReference type="InterPro" id="IPR001737">
    <property type="entry name" value="KsgA/Erm"/>
</dbReference>
<dbReference type="EMBL" id="CP001843">
    <property type="protein sequence ID" value="AEF84578.1"/>
    <property type="molecule type" value="Genomic_DNA"/>
</dbReference>
<reference evidence="6" key="1">
    <citation type="submission" date="2009-12" db="EMBL/GenBank/DDBJ databases">
        <title>Complete sequence of Treponema primitia strain ZAS-2.</title>
        <authorList>
            <person name="Tetu S.G."/>
            <person name="Matson E."/>
            <person name="Ren Q."/>
            <person name="Seshadri R."/>
            <person name="Elbourne L."/>
            <person name="Hassan K.A."/>
            <person name="Durkin A."/>
            <person name="Radune D."/>
            <person name="Mohamoud Y."/>
            <person name="Shay R."/>
            <person name="Jin S."/>
            <person name="Zhang X."/>
            <person name="Lucey K."/>
            <person name="Ballor N.R."/>
            <person name="Ottesen E."/>
            <person name="Rosenthal R."/>
            <person name="Allen A."/>
            <person name="Leadbetter J.R."/>
            <person name="Paulsen I.T."/>
        </authorList>
    </citation>
    <scope>NUCLEOTIDE SEQUENCE [LARGE SCALE GENOMIC DNA]</scope>
    <source>
        <strain evidence="6">ATCC BAA-887 / DSM 12427 / ZAS-2</strain>
    </source>
</reference>
<accession>F5YKU2</accession>
<dbReference type="GO" id="GO:0032259">
    <property type="term" value="P:methylation"/>
    <property type="evidence" value="ECO:0007669"/>
    <property type="project" value="UniProtKB-KW"/>
</dbReference>
<dbReference type="STRING" id="545694.TREPR_3280"/>
<dbReference type="Pfam" id="PF00398">
    <property type="entry name" value="RrnaAD"/>
    <property type="match status" value="1"/>
</dbReference>
<dbReference type="GO" id="GO:0008168">
    <property type="term" value="F:methyltransferase activity"/>
    <property type="evidence" value="ECO:0007669"/>
    <property type="project" value="UniProtKB-KW"/>
</dbReference>
<evidence type="ECO:0000313" key="6">
    <source>
        <dbReference type="Proteomes" id="UP000009223"/>
    </source>
</evidence>
<dbReference type="KEGG" id="tpi:TREPR_3280"/>
<dbReference type="InterPro" id="IPR050723">
    <property type="entry name" value="CFA/CMAS"/>
</dbReference>
<protein>
    <submittedName>
        <fullName evidence="5">Methyltransferase type 11</fullName>
    </submittedName>
</protein>
<keyword evidence="6" id="KW-1185">Reference proteome</keyword>
<reference evidence="5 6" key="2">
    <citation type="journal article" date="2011" name="ISME J.">
        <title>RNA-seq reveals cooperative metabolic interactions between two termite-gut spirochete species in co-culture.</title>
        <authorList>
            <person name="Rosenthal A.Z."/>
            <person name="Matson E.G."/>
            <person name="Eldar A."/>
            <person name="Leadbetter J.R."/>
        </authorList>
    </citation>
    <scope>NUCLEOTIDE SEQUENCE [LARGE SCALE GENOMIC DNA]</scope>
    <source>
        <strain evidence="6">ATCC BAA-887 / DSM 12427 / ZAS-2</strain>
    </source>
</reference>
<dbReference type="SUPFAM" id="SSF53335">
    <property type="entry name" value="S-adenosyl-L-methionine-dependent methyltransferases"/>
    <property type="match status" value="1"/>
</dbReference>
<dbReference type="PANTHER" id="PTHR43667">
    <property type="entry name" value="CYCLOPROPANE-FATTY-ACYL-PHOSPHOLIPID SYNTHASE"/>
    <property type="match status" value="1"/>
</dbReference>
<evidence type="ECO:0000256" key="1">
    <source>
        <dbReference type="ARBA" id="ARBA00022603"/>
    </source>
</evidence>
<keyword evidence="4" id="KW-0694">RNA-binding</keyword>
<dbReference type="GO" id="GO:0003723">
    <property type="term" value="F:RNA binding"/>
    <property type="evidence" value="ECO:0007669"/>
    <property type="project" value="UniProtKB-KW"/>
</dbReference>
<dbReference type="AlphaFoldDB" id="F5YKU2"/>
<evidence type="ECO:0000313" key="5">
    <source>
        <dbReference type="EMBL" id="AEF84578.1"/>
    </source>
</evidence>
<keyword evidence="2 5" id="KW-0808">Transferase</keyword>
<dbReference type="OrthoDB" id="9772751at2"/>
<keyword evidence="3" id="KW-0949">S-adenosyl-L-methionine</keyword>
<evidence type="ECO:0000256" key="4">
    <source>
        <dbReference type="ARBA" id="ARBA00022884"/>
    </source>
</evidence>
<organism evidence="5 6">
    <name type="scientific">Treponema primitia (strain ATCC BAA-887 / DSM 12427 / ZAS-2)</name>
    <dbReference type="NCBI Taxonomy" id="545694"/>
    <lineage>
        <taxon>Bacteria</taxon>
        <taxon>Pseudomonadati</taxon>
        <taxon>Spirochaetota</taxon>
        <taxon>Spirochaetia</taxon>
        <taxon>Spirochaetales</taxon>
        <taxon>Treponemataceae</taxon>
        <taxon>Treponema</taxon>
    </lineage>
</organism>
<evidence type="ECO:0000256" key="3">
    <source>
        <dbReference type="ARBA" id="ARBA00022691"/>
    </source>
</evidence>
<gene>
    <name evidence="5" type="ordered locus">TREPR_3280</name>
</gene>
<dbReference type="PANTHER" id="PTHR43667:SF2">
    <property type="entry name" value="FATTY ACID C-METHYL TRANSFERASE"/>
    <property type="match status" value="1"/>
</dbReference>
<dbReference type="CDD" id="cd02440">
    <property type="entry name" value="AdoMet_MTases"/>
    <property type="match status" value="1"/>
</dbReference>
<evidence type="ECO:0000256" key="2">
    <source>
        <dbReference type="ARBA" id="ARBA00022679"/>
    </source>
</evidence>
<dbReference type="eggNOG" id="COG0500">
    <property type="taxonomic scope" value="Bacteria"/>
</dbReference>
<proteinExistence type="predicted"/>
<name>F5YKU2_TREPZ</name>
<dbReference type="Proteomes" id="UP000009223">
    <property type="component" value="Chromosome"/>
</dbReference>
<keyword evidence="1 5" id="KW-0489">Methyltransferase</keyword>
<dbReference type="InterPro" id="IPR029063">
    <property type="entry name" value="SAM-dependent_MTases_sf"/>
</dbReference>